<protein>
    <recommendedName>
        <fullName evidence="1">5-oxoprolinase subunit A</fullName>
        <shortName evidence="1">5-OPase subunit A</shortName>
        <ecNumber evidence="1">3.5.2.9</ecNumber>
    </recommendedName>
    <alternativeName>
        <fullName evidence="1">5-oxoprolinase (ATP-hydrolyzing) subunit A</fullName>
    </alternativeName>
</protein>
<comment type="similarity">
    <text evidence="1">Belongs to the LamB/PxpA family.</text>
</comment>
<dbReference type="CDD" id="cd10787">
    <property type="entry name" value="LamB_YcsF_like"/>
    <property type="match status" value="1"/>
</dbReference>
<dbReference type="HAMAP" id="MF_00691">
    <property type="entry name" value="PxpA"/>
    <property type="match status" value="1"/>
</dbReference>
<dbReference type="GO" id="GO:0005524">
    <property type="term" value="F:ATP binding"/>
    <property type="evidence" value="ECO:0007669"/>
    <property type="project" value="UniProtKB-UniRule"/>
</dbReference>
<dbReference type="RefSeq" id="WP_089760676.1">
    <property type="nucleotide sequence ID" value="NZ_FNGO01000014.1"/>
</dbReference>
<dbReference type="Proteomes" id="UP000199476">
    <property type="component" value="Unassembled WGS sequence"/>
</dbReference>
<dbReference type="NCBIfam" id="NF003816">
    <property type="entry name" value="PRK05406.1-5"/>
    <property type="match status" value="1"/>
</dbReference>
<comment type="subunit">
    <text evidence="1">Forms a complex composed of PxpA, PxpB and PxpC.</text>
</comment>
<accession>A0A1G9PWN2</accession>
<dbReference type="PANTHER" id="PTHR30292:SF0">
    <property type="entry name" value="5-OXOPROLINASE SUBUNIT A"/>
    <property type="match status" value="1"/>
</dbReference>
<dbReference type="SUPFAM" id="SSF88713">
    <property type="entry name" value="Glycoside hydrolase/deacetylase"/>
    <property type="match status" value="1"/>
</dbReference>
<dbReference type="EC" id="3.5.2.9" evidence="1"/>
<keyword evidence="3" id="KW-1185">Reference proteome</keyword>
<name>A0A1G9PWN2_9FIRM</name>
<dbReference type="NCBIfam" id="NF003814">
    <property type="entry name" value="PRK05406.1-3"/>
    <property type="match status" value="1"/>
</dbReference>
<dbReference type="PANTHER" id="PTHR30292">
    <property type="entry name" value="UNCHARACTERIZED PROTEIN YBGL-RELATED"/>
    <property type="match status" value="1"/>
</dbReference>
<dbReference type="InterPro" id="IPR011330">
    <property type="entry name" value="Glyco_hydro/deAcase_b/a-brl"/>
</dbReference>
<dbReference type="GO" id="GO:0017168">
    <property type="term" value="F:5-oxoprolinase (ATP-hydrolyzing) activity"/>
    <property type="evidence" value="ECO:0007669"/>
    <property type="project" value="UniProtKB-UniRule"/>
</dbReference>
<keyword evidence="1" id="KW-0547">Nucleotide-binding</keyword>
<keyword evidence="1" id="KW-0067">ATP-binding</keyword>
<keyword evidence="1" id="KW-0378">Hydrolase</keyword>
<comment type="function">
    <text evidence="1">Catalyzes the cleavage of 5-oxoproline to form L-glutamate coupled to the hydrolysis of ATP to ADP and inorganic phosphate.</text>
</comment>
<gene>
    <name evidence="1" type="primary">pxpA</name>
    <name evidence="2" type="ORF">SAMN04488692_11462</name>
</gene>
<dbReference type="AlphaFoldDB" id="A0A1G9PWN2"/>
<dbReference type="GO" id="GO:0005975">
    <property type="term" value="P:carbohydrate metabolic process"/>
    <property type="evidence" value="ECO:0007669"/>
    <property type="project" value="InterPro"/>
</dbReference>
<organism evidence="2 3">
    <name type="scientific">Halarsenatibacter silvermanii</name>
    <dbReference type="NCBI Taxonomy" id="321763"/>
    <lineage>
        <taxon>Bacteria</taxon>
        <taxon>Bacillati</taxon>
        <taxon>Bacillota</taxon>
        <taxon>Clostridia</taxon>
        <taxon>Halanaerobiales</taxon>
        <taxon>Halarsenatibacteraceae</taxon>
        <taxon>Halarsenatibacter</taxon>
    </lineage>
</organism>
<comment type="catalytic activity">
    <reaction evidence="1">
        <text>5-oxo-L-proline + ATP + 2 H2O = L-glutamate + ADP + phosphate + H(+)</text>
        <dbReference type="Rhea" id="RHEA:10348"/>
        <dbReference type="ChEBI" id="CHEBI:15377"/>
        <dbReference type="ChEBI" id="CHEBI:15378"/>
        <dbReference type="ChEBI" id="CHEBI:29985"/>
        <dbReference type="ChEBI" id="CHEBI:30616"/>
        <dbReference type="ChEBI" id="CHEBI:43474"/>
        <dbReference type="ChEBI" id="CHEBI:58402"/>
        <dbReference type="ChEBI" id="CHEBI:456216"/>
        <dbReference type="EC" id="3.5.2.9"/>
    </reaction>
</comment>
<sequence length="262" mass="28263">MGNKKSAIDLNCDMGESFGVYELGMDDQVIEYISSANIACGFHAGDHNVMKKTVGLAAQNEAGIGAHPSLPDLNGFGRRKMDISPEEIKNILTYQIGALSAFARSEDCTLQHVKPHGALYNMAAENYELAAAAAEAVKNIDDGLIFVALANSELLRAARDAGLDAACEAFADRAYTSDGTLASRSLAGAVIEDAEKIKSRVVRMVKDNEVKTIDGKIIEVEPDTICVHGDNPEALEIVRELVQTLQDSNIKIKPMRDILQKN</sequence>
<dbReference type="OrthoDB" id="9773478at2"/>
<dbReference type="STRING" id="321763.SAMN04488692_11462"/>
<evidence type="ECO:0000313" key="3">
    <source>
        <dbReference type="Proteomes" id="UP000199476"/>
    </source>
</evidence>
<evidence type="ECO:0000256" key="1">
    <source>
        <dbReference type="HAMAP-Rule" id="MF_00691"/>
    </source>
</evidence>
<dbReference type="Gene3D" id="3.20.20.370">
    <property type="entry name" value="Glycoside hydrolase/deacetylase"/>
    <property type="match status" value="1"/>
</dbReference>
<proteinExistence type="inferred from homology"/>
<reference evidence="2 3" key="1">
    <citation type="submission" date="2016-10" db="EMBL/GenBank/DDBJ databases">
        <authorList>
            <person name="de Groot N.N."/>
        </authorList>
    </citation>
    <scope>NUCLEOTIDE SEQUENCE [LARGE SCALE GENOMIC DNA]</scope>
    <source>
        <strain evidence="2 3">SLAS-1</strain>
    </source>
</reference>
<dbReference type="EMBL" id="FNGO01000014">
    <property type="protein sequence ID" value="SDM03170.1"/>
    <property type="molecule type" value="Genomic_DNA"/>
</dbReference>
<evidence type="ECO:0000313" key="2">
    <source>
        <dbReference type="EMBL" id="SDM03170.1"/>
    </source>
</evidence>
<dbReference type="Pfam" id="PF03746">
    <property type="entry name" value="LamB_YcsF"/>
    <property type="match status" value="1"/>
</dbReference>
<dbReference type="InterPro" id="IPR005501">
    <property type="entry name" value="LamB/YcsF/PxpA-like"/>
</dbReference>